<dbReference type="Proteomes" id="UP001612812">
    <property type="component" value="Unassembled WGS sequence"/>
</dbReference>
<dbReference type="EMBL" id="JBITLE010000004">
    <property type="protein sequence ID" value="MFI7263458.1"/>
    <property type="molecule type" value="Genomic_DNA"/>
</dbReference>
<feature type="transmembrane region" description="Helical" evidence="2">
    <location>
        <begin position="40"/>
        <end position="66"/>
    </location>
</feature>
<feature type="compositionally biased region" description="Pro residues" evidence="1">
    <location>
        <begin position="8"/>
        <end position="31"/>
    </location>
</feature>
<dbReference type="RefSeq" id="WP_396769219.1">
    <property type="nucleotide sequence ID" value="NZ_JBITLA010000004.1"/>
</dbReference>
<keyword evidence="2" id="KW-1133">Transmembrane helix</keyword>
<evidence type="ECO:0008006" key="5">
    <source>
        <dbReference type="Google" id="ProtNLM"/>
    </source>
</evidence>
<feature type="region of interest" description="Disordered" evidence="1">
    <location>
        <begin position="1"/>
        <end position="31"/>
    </location>
</feature>
<evidence type="ECO:0000256" key="2">
    <source>
        <dbReference type="SAM" id="Phobius"/>
    </source>
</evidence>
<evidence type="ECO:0000313" key="3">
    <source>
        <dbReference type="EMBL" id="MFI7263458.1"/>
    </source>
</evidence>
<evidence type="ECO:0000256" key="1">
    <source>
        <dbReference type="SAM" id="MobiDB-lite"/>
    </source>
</evidence>
<keyword evidence="4" id="KW-1185">Reference proteome</keyword>
<organism evidence="3 4">
    <name type="scientific">Micromonospora maritima</name>
    <dbReference type="NCBI Taxonomy" id="986711"/>
    <lineage>
        <taxon>Bacteria</taxon>
        <taxon>Bacillati</taxon>
        <taxon>Actinomycetota</taxon>
        <taxon>Actinomycetes</taxon>
        <taxon>Micromonosporales</taxon>
        <taxon>Micromonosporaceae</taxon>
        <taxon>Micromonospora</taxon>
    </lineage>
</organism>
<name>A0ABW7ZKT6_9ACTN</name>
<evidence type="ECO:0000313" key="4">
    <source>
        <dbReference type="Proteomes" id="UP001612812"/>
    </source>
</evidence>
<comment type="caution">
    <text evidence="3">The sequence shown here is derived from an EMBL/GenBank/DDBJ whole genome shotgun (WGS) entry which is preliminary data.</text>
</comment>
<sequence>MHPHDPYQPDPYQPYHPPQYPPPGYAPPPPDPDGISWTTVLWVAVPAILVILCCAGCVVSGVAGAFMDGFQEGYSSSSLTAVR</sequence>
<reference evidence="3 4" key="1">
    <citation type="submission" date="2024-10" db="EMBL/GenBank/DDBJ databases">
        <title>The Natural Products Discovery Center: Release of the First 8490 Sequenced Strains for Exploring Actinobacteria Biosynthetic Diversity.</title>
        <authorList>
            <person name="Kalkreuter E."/>
            <person name="Kautsar S.A."/>
            <person name="Yang D."/>
            <person name="Bader C.D."/>
            <person name="Teijaro C.N."/>
            <person name="Fluegel L."/>
            <person name="Davis C.M."/>
            <person name="Simpson J.R."/>
            <person name="Lauterbach L."/>
            <person name="Steele A.D."/>
            <person name="Gui C."/>
            <person name="Meng S."/>
            <person name="Li G."/>
            <person name="Viehrig K."/>
            <person name="Ye F."/>
            <person name="Su P."/>
            <person name="Kiefer A.F."/>
            <person name="Nichols A."/>
            <person name="Cepeda A.J."/>
            <person name="Yan W."/>
            <person name="Fan B."/>
            <person name="Jiang Y."/>
            <person name="Adhikari A."/>
            <person name="Zheng C.-J."/>
            <person name="Schuster L."/>
            <person name="Cowan T.M."/>
            <person name="Smanski M.J."/>
            <person name="Chevrette M.G."/>
            <person name="De Carvalho L.P.S."/>
            <person name="Shen B."/>
        </authorList>
    </citation>
    <scope>NUCLEOTIDE SEQUENCE [LARGE SCALE GENOMIC DNA]</scope>
    <source>
        <strain evidence="3 4">NPDC049845</strain>
    </source>
</reference>
<protein>
    <recommendedName>
        <fullName evidence="5">Interferon-induced transmembrane protein</fullName>
    </recommendedName>
</protein>
<accession>A0ABW7ZKT6</accession>
<proteinExistence type="predicted"/>
<keyword evidence="2" id="KW-0812">Transmembrane</keyword>
<keyword evidence="2" id="KW-0472">Membrane</keyword>
<gene>
    <name evidence="3" type="ORF">ACIBP4_14325</name>
</gene>